<dbReference type="Gene3D" id="1.20.1260.100">
    <property type="entry name" value="TspO/MBR protein"/>
    <property type="match status" value="1"/>
</dbReference>
<feature type="transmembrane region" description="Helical" evidence="6">
    <location>
        <begin position="45"/>
        <end position="69"/>
    </location>
</feature>
<comment type="similarity">
    <text evidence="2">Belongs to the TspO/BZRP family.</text>
</comment>
<evidence type="ECO:0000313" key="7">
    <source>
        <dbReference type="EMBL" id="PKQ46215.1"/>
    </source>
</evidence>
<evidence type="ECO:0000256" key="3">
    <source>
        <dbReference type="ARBA" id="ARBA00022692"/>
    </source>
</evidence>
<keyword evidence="4 6" id="KW-1133">Transmembrane helix</keyword>
<dbReference type="GO" id="GO:0033013">
    <property type="term" value="P:tetrapyrrole metabolic process"/>
    <property type="evidence" value="ECO:0007669"/>
    <property type="project" value="UniProtKB-ARBA"/>
</dbReference>
<dbReference type="RefSeq" id="WP_106658490.1">
    <property type="nucleotide sequence ID" value="NZ_PJEO01000014.1"/>
</dbReference>
<comment type="subcellular location">
    <subcellularLocation>
        <location evidence="1">Membrane</location>
        <topology evidence="1">Multi-pass membrane protein</topology>
    </subcellularLocation>
</comment>
<evidence type="ECO:0000256" key="4">
    <source>
        <dbReference type="ARBA" id="ARBA00022989"/>
    </source>
</evidence>
<evidence type="ECO:0000313" key="8">
    <source>
        <dbReference type="Proteomes" id="UP000233435"/>
    </source>
</evidence>
<evidence type="ECO:0000256" key="1">
    <source>
        <dbReference type="ARBA" id="ARBA00004141"/>
    </source>
</evidence>
<dbReference type="InterPro" id="IPR038330">
    <property type="entry name" value="TspO/MBR-related_sf"/>
</dbReference>
<dbReference type="CDD" id="cd15904">
    <property type="entry name" value="TSPO_MBR"/>
    <property type="match status" value="1"/>
</dbReference>
<dbReference type="PIRSF" id="PIRSF005859">
    <property type="entry name" value="PBR"/>
    <property type="match status" value="1"/>
</dbReference>
<feature type="transmembrane region" description="Helical" evidence="6">
    <location>
        <begin position="7"/>
        <end position="25"/>
    </location>
</feature>
<evidence type="ECO:0000256" key="6">
    <source>
        <dbReference type="SAM" id="Phobius"/>
    </source>
</evidence>
<comment type="caution">
    <text evidence="7">The sequence shown here is derived from an EMBL/GenBank/DDBJ whole genome shotgun (WGS) entry which is preliminary data.</text>
</comment>
<dbReference type="FunFam" id="1.20.1260.100:FF:000001">
    <property type="entry name" value="translocator protein 2"/>
    <property type="match status" value="1"/>
</dbReference>
<feature type="transmembrane region" description="Helical" evidence="6">
    <location>
        <begin position="99"/>
        <end position="119"/>
    </location>
</feature>
<keyword evidence="3 6" id="KW-0812">Transmembrane</keyword>
<proteinExistence type="inferred from homology"/>
<dbReference type="PANTHER" id="PTHR10057:SF0">
    <property type="entry name" value="TRANSLOCATOR PROTEIN"/>
    <property type="match status" value="1"/>
</dbReference>
<dbReference type="OrthoDB" id="9795496at2"/>
<organism evidence="7 8">
    <name type="scientific">Confluentibacter flavum</name>
    <dbReference type="NCBI Taxonomy" id="1909700"/>
    <lineage>
        <taxon>Bacteria</taxon>
        <taxon>Pseudomonadati</taxon>
        <taxon>Bacteroidota</taxon>
        <taxon>Flavobacteriia</taxon>
        <taxon>Flavobacteriales</taxon>
        <taxon>Flavobacteriaceae</taxon>
        <taxon>Confluentibacter</taxon>
    </lineage>
</organism>
<name>A0A2N3HMR0_9FLAO</name>
<accession>A0A2N3HMR0</accession>
<feature type="transmembrane region" description="Helical" evidence="6">
    <location>
        <begin position="76"/>
        <end position="93"/>
    </location>
</feature>
<reference evidence="7 8" key="1">
    <citation type="submission" date="2017-12" db="EMBL/GenBank/DDBJ databases">
        <title>Confluentibacter flavum sp. nov., isolated from the saline lake.</title>
        <authorList>
            <person name="Yu L."/>
        </authorList>
    </citation>
    <scope>NUCLEOTIDE SEQUENCE [LARGE SCALE GENOMIC DNA]</scope>
    <source>
        <strain evidence="7 8">3B</strain>
    </source>
</reference>
<keyword evidence="5 6" id="KW-0472">Membrane</keyword>
<dbReference type="GO" id="GO:0016020">
    <property type="term" value="C:membrane"/>
    <property type="evidence" value="ECO:0007669"/>
    <property type="project" value="UniProtKB-SubCell"/>
</dbReference>
<gene>
    <name evidence="7" type="ORF">CSW08_03365</name>
</gene>
<dbReference type="Pfam" id="PF03073">
    <property type="entry name" value="TspO_MBR"/>
    <property type="match status" value="1"/>
</dbReference>
<protein>
    <submittedName>
        <fullName evidence="7">TspO protein</fullName>
    </submittedName>
</protein>
<dbReference type="Proteomes" id="UP000233435">
    <property type="component" value="Unassembled WGS sequence"/>
</dbReference>
<dbReference type="EMBL" id="PJEO01000014">
    <property type="protein sequence ID" value="PKQ46215.1"/>
    <property type="molecule type" value="Genomic_DNA"/>
</dbReference>
<feature type="transmembrane region" description="Helical" evidence="6">
    <location>
        <begin position="131"/>
        <end position="151"/>
    </location>
</feature>
<sequence length="153" mass="17559">MKILKLIAIFLIINFGALAIGSWLMDNGPTSDWYTNLNQAPWTPPGWVFGAAWSFIMVCFSIYMAYLYAEVPTTKIKTLFIIQFVLNVSWNYIFFNQHLVSLGLLVIVLLTILVAGFLFTFNKQLKLKSILILPYFVWLCIATSLNVYILFNN</sequence>
<keyword evidence="8" id="KW-1185">Reference proteome</keyword>
<dbReference type="InterPro" id="IPR004307">
    <property type="entry name" value="TspO_MBR"/>
</dbReference>
<dbReference type="PANTHER" id="PTHR10057">
    <property type="entry name" value="PERIPHERAL-TYPE BENZODIAZEPINE RECEPTOR"/>
    <property type="match status" value="1"/>
</dbReference>
<evidence type="ECO:0000256" key="5">
    <source>
        <dbReference type="ARBA" id="ARBA00023136"/>
    </source>
</evidence>
<evidence type="ECO:0000256" key="2">
    <source>
        <dbReference type="ARBA" id="ARBA00007524"/>
    </source>
</evidence>
<dbReference type="AlphaFoldDB" id="A0A2N3HMR0"/>